<sequence length="184" mass="19878">MATTAPETTEVRFGGELEVLGSTTLLRLPADASAALPSRGQVATQGTLDGHPLTTVVEPDGRRGHWLRVDDDLARTAGVGAGDHVDVVLTVAESWPEPEVPDDLAGALADAPEHIRDVWDDITPMARWEWVRWVGATKNPDTRAKRVGVSLDKMDHGKRRPCCFDLASCTDPDVARSAKLPERA</sequence>
<evidence type="ECO:0000313" key="1">
    <source>
        <dbReference type="EMBL" id="MBR7742488.1"/>
    </source>
</evidence>
<accession>A0A941D7E3</accession>
<name>A0A941D7E3_9MICO</name>
<reference evidence="1" key="1">
    <citation type="submission" date="2021-04" db="EMBL/GenBank/DDBJ databases">
        <title>Phycicoccus avicenniae sp. nov., a novel endophytic actinomycetes isolated from branch of Avicennia mariana.</title>
        <authorList>
            <person name="Tuo L."/>
        </authorList>
    </citation>
    <scope>NUCLEOTIDE SEQUENCE</scope>
    <source>
        <strain evidence="1">BSK3Z-2</strain>
    </source>
</reference>
<dbReference type="EMBL" id="JAGSNF010000004">
    <property type="protein sequence ID" value="MBR7742488.1"/>
    <property type="molecule type" value="Genomic_DNA"/>
</dbReference>
<dbReference type="SUPFAM" id="SSF141694">
    <property type="entry name" value="AF2212/PG0164-like"/>
    <property type="match status" value="1"/>
</dbReference>
<organism evidence="1 2">
    <name type="scientific">Phycicoccus avicenniae</name>
    <dbReference type="NCBI Taxonomy" id="2828860"/>
    <lineage>
        <taxon>Bacteria</taxon>
        <taxon>Bacillati</taxon>
        <taxon>Actinomycetota</taxon>
        <taxon>Actinomycetes</taxon>
        <taxon>Micrococcales</taxon>
        <taxon>Intrasporangiaceae</taxon>
        <taxon>Phycicoccus</taxon>
    </lineage>
</organism>
<dbReference type="RefSeq" id="WP_211601659.1">
    <property type="nucleotide sequence ID" value="NZ_JAGSNF010000004.1"/>
</dbReference>
<dbReference type="Pfam" id="PF13376">
    <property type="entry name" value="OmdA"/>
    <property type="match status" value="1"/>
</dbReference>
<dbReference type="Pfam" id="PF08922">
    <property type="entry name" value="DUF1905"/>
    <property type="match status" value="1"/>
</dbReference>
<dbReference type="Proteomes" id="UP000677016">
    <property type="component" value="Unassembled WGS sequence"/>
</dbReference>
<keyword evidence="2" id="KW-1185">Reference proteome</keyword>
<dbReference type="InterPro" id="IPR015018">
    <property type="entry name" value="DUF1905"/>
</dbReference>
<dbReference type="InterPro" id="IPR037079">
    <property type="entry name" value="AF2212/PG0164-like_sf"/>
</dbReference>
<dbReference type="AlphaFoldDB" id="A0A941D7E3"/>
<gene>
    <name evidence="1" type="ORF">KC207_04195</name>
</gene>
<proteinExistence type="predicted"/>
<evidence type="ECO:0000313" key="2">
    <source>
        <dbReference type="Proteomes" id="UP000677016"/>
    </source>
</evidence>
<comment type="caution">
    <text evidence="1">The sequence shown here is derived from an EMBL/GenBank/DDBJ whole genome shotgun (WGS) entry which is preliminary data.</text>
</comment>
<protein>
    <submittedName>
        <fullName evidence="1">DUF1905 domain-containing protein</fullName>
    </submittedName>
</protein>
<dbReference type="Gene3D" id="2.40.30.100">
    <property type="entry name" value="AF2212/PG0164-like"/>
    <property type="match status" value="1"/>
</dbReference>